<dbReference type="Proteomes" id="UP000005845">
    <property type="component" value="Unassembled WGS sequence"/>
</dbReference>
<keyword evidence="3" id="KW-1185">Reference proteome</keyword>
<feature type="region of interest" description="Disordered" evidence="1">
    <location>
        <begin position="1"/>
        <end position="62"/>
    </location>
</feature>
<proteinExistence type="predicted"/>
<feature type="compositionally biased region" description="Polar residues" evidence="1">
    <location>
        <begin position="12"/>
        <end position="25"/>
    </location>
</feature>
<dbReference type="EMBL" id="BAFC01000113">
    <property type="protein sequence ID" value="GAB40814.1"/>
    <property type="molecule type" value="Genomic_DNA"/>
</dbReference>
<gene>
    <name evidence="2" type="ORF">GOSPT_115_00710</name>
</gene>
<name>H5U506_9ACTN</name>
<accession>H5U506</accession>
<dbReference type="AlphaFoldDB" id="H5U506"/>
<sequence length="75" mass="8130">MQDDLLFPAPNLRQTVDTADATTGSGADMITTRNGADPQRRRPTTTQTYGDADPTATPHNNHAAREHLGAWLRTA</sequence>
<organism evidence="2 3">
    <name type="scientific">Gordonia sputi NBRC 100414</name>
    <dbReference type="NCBI Taxonomy" id="1089453"/>
    <lineage>
        <taxon>Bacteria</taxon>
        <taxon>Bacillati</taxon>
        <taxon>Actinomycetota</taxon>
        <taxon>Actinomycetes</taxon>
        <taxon>Mycobacteriales</taxon>
        <taxon>Gordoniaceae</taxon>
        <taxon>Gordonia</taxon>
    </lineage>
</organism>
<evidence type="ECO:0000313" key="3">
    <source>
        <dbReference type="Proteomes" id="UP000005845"/>
    </source>
</evidence>
<protein>
    <submittedName>
        <fullName evidence="2">Uncharacterized protein</fullName>
    </submittedName>
</protein>
<reference evidence="2 3" key="1">
    <citation type="submission" date="2012-02" db="EMBL/GenBank/DDBJ databases">
        <title>Whole genome shotgun sequence of Gordonia sputi NBRC 100414.</title>
        <authorList>
            <person name="Yoshida I."/>
            <person name="Hosoyama A."/>
            <person name="Tsuchikane K."/>
            <person name="Katsumata H."/>
            <person name="Yamazaki S."/>
            <person name="Fujita N."/>
        </authorList>
    </citation>
    <scope>NUCLEOTIDE SEQUENCE [LARGE SCALE GENOMIC DNA]</scope>
    <source>
        <strain evidence="2 3">NBRC 100414</strain>
    </source>
</reference>
<evidence type="ECO:0000313" key="2">
    <source>
        <dbReference type="EMBL" id="GAB40814.1"/>
    </source>
</evidence>
<comment type="caution">
    <text evidence="2">The sequence shown here is derived from an EMBL/GenBank/DDBJ whole genome shotgun (WGS) entry which is preliminary data.</text>
</comment>
<evidence type="ECO:0000256" key="1">
    <source>
        <dbReference type="SAM" id="MobiDB-lite"/>
    </source>
</evidence>